<feature type="compositionally biased region" description="Basic residues" evidence="1">
    <location>
        <begin position="378"/>
        <end position="394"/>
    </location>
</feature>
<dbReference type="GO" id="GO:0000492">
    <property type="term" value="P:box C/D snoRNP assembly"/>
    <property type="evidence" value="ECO:0007669"/>
    <property type="project" value="TreeGrafter"/>
</dbReference>
<feature type="region of interest" description="Disordered" evidence="1">
    <location>
        <begin position="341"/>
        <end position="402"/>
    </location>
</feature>
<protein>
    <recommendedName>
        <fullName evidence="2">C2H2-type domain-containing protein</fullName>
    </recommendedName>
</protein>
<accession>A0A5N5PWH7</accession>
<dbReference type="InterPro" id="IPR013087">
    <property type="entry name" value="Znf_C2H2_type"/>
</dbReference>
<evidence type="ECO:0000313" key="3">
    <source>
        <dbReference type="EMBL" id="KAB5583889.1"/>
    </source>
</evidence>
<proteinExistence type="predicted"/>
<gene>
    <name evidence="3" type="ORF">PHYPO_G00101020</name>
</gene>
<dbReference type="AlphaFoldDB" id="A0A5N5PWH7"/>
<dbReference type="PANTHER" id="PTHR13309">
    <property type="entry name" value="NUCLEAR FRAGILE X MENTAL RETARDATION PROTEIN INTERACTING PROTEIN 1"/>
    <property type="match status" value="1"/>
</dbReference>
<sequence>MAEPEGCPPSNSGWPTQEAPLRPPNVQQTPQQQPHKFQALRDWNWFQSAPTSPWGLNPMCPINSYGGPAYVQHHYPGYHLHEYQYGRQDHSQKQWRNKQKKQKEPEFSHFCDTCDRGFKNHDKYNEHITQHVKCSFDDCKYTAHEKLVKIHWKNSHAPGAKRIKLDTPEEIAKWREERRRNYPTQSNVEKKIKLMEVREKRGDVLETSQFGRFKSHGRVHGGHYHAEGFQTHRGHAYGGHQYFHPGSEKVEQVSPLTCLPHDVDPLGALATSDPDSEKEESAKEMKADISVAPKNMTSALGSLMCSYGEDMTESESDKEPEDAPILKSALALEENKVLVAAHSNPNQNSAPMPERRPTTEELEISHQVPHPHSESHPLRRGGSRGGRRRGRRHNEPRSGPQKCRPTLLEMLLAADIRHERNVVLQCVRYIIHKEFFGLACKDSNLVMSDVASVTMNGSVSGNDVGESDITT</sequence>
<dbReference type="PROSITE" id="PS00028">
    <property type="entry name" value="ZINC_FINGER_C2H2_1"/>
    <property type="match status" value="1"/>
</dbReference>
<reference evidence="3 4" key="1">
    <citation type="submission" date="2019-06" db="EMBL/GenBank/DDBJ databases">
        <title>A chromosome-scale genome assembly of the striped catfish, Pangasianodon hypophthalmus.</title>
        <authorList>
            <person name="Wen M."/>
            <person name="Zahm M."/>
            <person name="Roques C."/>
            <person name="Cabau C."/>
            <person name="Klopp C."/>
            <person name="Donnadieu C."/>
            <person name="Jouanno E."/>
            <person name="Avarre J.-C."/>
            <person name="Campet M."/>
            <person name="Ha T.T.T."/>
            <person name="Dugue R."/>
            <person name="Lampietro C."/>
            <person name="Louis A."/>
            <person name="Herpin A."/>
            <person name="Echchiki A."/>
            <person name="Berthelot C."/>
            <person name="Parey E."/>
            <person name="Roest-Crollius H."/>
            <person name="Braasch I."/>
            <person name="Postlethwait J."/>
            <person name="Bobe J."/>
            <person name="Montfort J."/>
            <person name="Bouchez O."/>
            <person name="Begum T."/>
            <person name="Schartl M."/>
            <person name="Guiguen Y."/>
        </authorList>
    </citation>
    <scope>NUCLEOTIDE SEQUENCE [LARGE SCALE GENOMIC DNA]</scope>
    <source>
        <strain evidence="3 4">Indonesia</strain>
        <tissue evidence="3">Blood</tissue>
    </source>
</reference>
<dbReference type="Pfam" id="PF10453">
    <property type="entry name" value="NUFIP1"/>
    <property type="match status" value="1"/>
</dbReference>
<feature type="region of interest" description="Disordered" evidence="1">
    <location>
        <begin position="266"/>
        <end position="286"/>
    </location>
</feature>
<dbReference type="GO" id="GO:0005634">
    <property type="term" value="C:nucleus"/>
    <property type="evidence" value="ECO:0007669"/>
    <property type="project" value="TreeGrafter"/>
</dbReference>
<evidence type="ECO:0000256" key="1">
    <source>
        <dbReference type="SAM" id="MobiDB-lite"/>
    </source>
</evidence>
<evidence type="ECO:0000259" key="2">
    <source>
        <dbReference type="PROSITE" id="PS00028"/>
    </source>
</evidence>
<dbReference type="InterPro" id="IPR019496">
    <property type="entry name" value="NUFIP1_cons_dom"/>
</dbReference>
<dbReference type="InterPro" id="IPR039136">
    <property type="entry name" value="NUFIP1-like"/>
</dbReference>
<dbReference type="GO" id="GO:0003723">
    <property type="term" value="F:RNA binding"/>
    <property type="evidence" value="ECO:0007669"/>
    <property type="project" value="InterPro"/>
</dbReference>
<feature type="domain" description="C2H2-type" evidence="2">
    <location>
        <begin position="111"/>
        <end position="131"/>
    </location>
</feature>
<name>A0A5N5PWH7_PANHP</name>
<dbReference type="EMBL" id="VFJC01000003">
    <property type="protein sequence ID" value="KAB5583889.1"/>
    <property type="molecule type" value="Genomic_DNA"/>
</dbReference>
<evidence type="ECO:0000313" key="4">
    <source>
        <dbReference type="Proteomes" id="UP000327468"/>
    </source>
</evidence>
<feature type="compositionally biased region" description="Low complexity" evidence="1">
    <location>
        <begin position="24"/>
        <end position="34"/>
    </location>
</feature>
<comment type="caution">
    <text evidence="3">The sequence shown here is derived from an EMBL/GenBank/DDBJ whole genome shotgun (WGS) entry which is preliminary data.</text>
</comment>
<dbReference type="Proteomes" id="UP000327468">
    <property type="component" value="Chromosome 2"/>
</dbReference>
<keyword evidence="4" id="KW-1185">Reference proteome</keyword>
<feature type="region of interest" description="Disordered" evidence="1">
    <location>
        <begin position="1"/>
        <end position="38"/>
    </location>
</feature>
<dbReference type="SMART" id="SM00355">
    <property type="entry name" value="ZnF_C2H2"/>
    <property type="match status" value="2"/>
</dbReference>
<organism evidence="3 4">
    <name type="scientific">Pangasianodon hypophthalmus</name>
    <name type="common">Striped catfish</name>
    <name type="synonym">Helicophagus hypophthalmus</name>
    <dbReference type="NCBI Taxonomy" id="310915"/>
    <lineage>
        <taxon>Eukaryota</taxon>
        <taxon>Metazoa</taxon>
        <taxon>Chordata</taxon>
        <taxon>Craniata</taxon>
        <taxon>Vertebrata</taxon>
        <taxon>Euteleostomi</taxon>
        <taxon>Actinopterygii</taxon>
        <taxon>Neopterygii</taxon>
        <taxon>Teleostei</taxon>
        <taxon>Ostariophysi</taxon>
        <taxon>Siluriformes</taxon>
        <taxon>Pangasiidae</taxon>
        <taxon>Pangasianodon</taxon>
    </lineage>
</organism>
<dbReference type="PANTHER" id="PTHR13309:SF0">
    <property type="entry name" value="FMR1-INTERACTING PROTEIN NUFIP1"/>
    <property type="match status" value="1"/>
</dbReference>